<name>A0ABW9JDV7_9SPHI</name>
<dbReference type="RefSeq" id="WP_138727719.1">
    <property type="nucleotide sequence ID" value="NZ_SRMP02000001.1"/>
</dbReference>
<sequence>MSINAIPILQPLVNDINSQHIGYFLKTNYFKKLMIKHGFHESWNNMYEHAKKERNYFADFIDHEVFDSLDAFVLMLNSTYNPHRALFYDFVFLVVYEFHHWEEKDINLPFDDLIEDFNMLDFPVLYVNQLIELQQKTITIGPSSIAPVEIWNSEKLNQMLAKMDNSISNGDYNLTLTYSYSSLEGLFKAFILAKIQSSIESDKLQQMAALVKNHLIAHYKQESKEYPEAIFNLISTITNAISATRNSHSDSHFDKPSEKWLAQFSRDCVNTIGNLIISFLVRS</sequence>
<accession>A0ABW9JDV7</accession>
<evidence type="ECO:0000313" key="2">
    <source>
        <dbReference type="Proteomes" id="UP001517367"/>
    </source>
</evidence>
<reference evidence="1 2" key="1">
    <citation type="submission" date="2024-12" db="EMBL/GenBank/DDBJ databases">
        <authorList>
            <person name="Hu S."/>
        </authorList>
    </citation>
    <scope>NUCLEOTIDE SEQUENCE [LARGE SCALE GENOMIC DNA]</scope>
    <source>
        <strain evidence="1 2">P-25</strain>
    </source>
</reference>
<gene>
    <name evidence="1" type="ORF">E5L68_001915</name>
</gene>
<organism evidence="1 2">
    <name type="scientific">Pedobacter helvus</name>
    <dbReference type="NCBI Taxonomy" id="2563444"/>
    <lineage>
        <taxon>Bacteria</taxon>
        <taxon>Pseudomonadati</taxon>
        <taxon>Bacteroidota</taxon>
        <taxon>Sphingobacteriia</taxon>
        <taxon>Sphingobacteriales</taxon>
        <taxon>Sphingobacteriaceae</taxon>
        <taxon>Pedobacter</taxon>
    </lineage>
</organism>
<dbReference type="EMBL" id="SRMP02000001">
    <property type="protein sequence ID" value="MFN0290125.1"/>
    <property type="molecule type" value="Genomic_DNA"/>
</dbReference>
<evidence type="ECO:0008006" key="3">
    <source>
        <dbReference type="Google" id="ProtNLM"/>
    </source>
</evidence>
<keyword evidence="2" id="KW-1185">Reference proteome</keyword>
<evidence type="ECO:0000313" key="1">
    <source>
        <dbReference type="EMBL" id="MFN0290125.1"/>
    </source>
</evidence>
<dbReference type="Proteomes" id="UP001517367">
    <property type="component" value="Unassembled WGS sequence"/>
</dbReference>
<proteinExistence type="predicted"/>
<protein>
    <recommendedName>
        <fullName evidence="3">Abortive infection protein-like C-terminal domain-containing protein</fullName>
    </recommendedName>
</protein>
<comment type="caution">
    <text evidence="1">The sequence shown here is derived from an EMBL/GenBank/DDBJ whole genome shotgun (WGS) entry which is preliminary data.</text>
</comment>